<dbReference type="InterPro" id="IPR016181">
    <property type="entry name" value="Acyl_CoA_acyltransferase"/>
</dbReference>
<dbReference type="PANTHER" id="PTHR43877">
    <property type="entry name" value="AMINOALKYLPHOSPHONATE N-ACETYLTRANSFERASE-RELATED-RELATED"/>
    <property type="match status" value="1"/>
</dbReference>
<dbReference type="PROSITE" id="PS51186">
    <property type="entry name" value="GNAT"/>
    <property type="match status" value="2"/>
</dbReference>
<dbReference type="GO" id="GO:0016747">
    <property type="term" value="F:acyltransferase activity, transferring groups other than amino-acyl groups"/>
    <property type="evidence" value="ECO:0007669"/>
    <property type="project" value="InterPro"/>
</dbReference>
<dbReference type="PANTHER" id="PTHR43877:SF2">
    <property type="entry name" value="AMINOALKYLPHOSPHONATE N-ACETYLTRANSFERASE-RELATED"/>
    <property type="match status" value="1"/>
</dbReference>
<proteinExistence type="predicted"/>
<dbReference type="Pfam" id="PF00583">
    <property type="entry name" value="Acetyltransf_1"/>
    <property type="match status" value="1"/>
</dbReference>
<reference evidence="4 5" key="1">
    <citation type="submission" date="2018-11" db="EMBL/GenBank/DDBJ databases">
        <title>Genomes From Bacteria Associated with the Canine Oral Cavity: a Test Case for Automated Genome-Based Taxonomic Assignment.</title>
        <authorList>
            <person name="Coil D.A."/>
            <person name="Jospin G."/>
            <person name="Darling A.E."/>
            <person name="Wallis C."/>
            <person name="Davis I.J."/>
            <person name="Harris S."/>
            <person name="Eisen J.A."/>
            <person name="Holcombe L.J."/>
            <person name="O'Flynn C."/>
        </authorList>
    </citation>
    <scope>NUCLEOTIDE SEQUENCE [LARGE SCALE GENOMIC DNA]</scope>
    <source>
        <strain evidence="4 5">OH2822_COT-296</strain>
    </source>
</reference>
<dbReference type="InterPro" id="IPR000182">
    <property type="entry name" value="GNAT_dom"/>
</dbReference>
<keyword evidence="2" id="KW-0012">Acyltransferase</keyword>
<evidence type="ECO:0000259" key="3">
    <source>
        <dbReference type="PROSITE" id="PS51186"/>
    </source>
</evidence>
<feature type="domain" description="N-acetyltransferase" evidence="3">
    <location>
        <begin position="169"/>
        <end position="312"/>
    </location>
</feature>
<protein>
    <submittedName>
        <fullName evidence="4">GNAT family N-acetyltransferase</fullName>
    </submittedName>
</protein>
<dbReference type="Proteomes" id="UP000280935">
    <property type="component" value="Unassembled WGS sequence"/>
</dbReference>
<dbReference type="Gene3D" id="3.40.630.30">
    <property type="match status" value="1"/>
</dbReference>
<evidence type="ECO:0000256" key="2">
    <source>
        <dbReference type="ARBA" id="ARBA00023315"/>
    </source>
</evidence>
<organism evidence="4 5">
    <name type="scientific">Arachnia propionica</name>
    <dbReference type="NCBI Taxonomy" id="1750"/>
    <lineage>
        <taxon>Bacteria</taxon>
        <taxon>Bacillati</taxon>
        <taxon>Actinomycetota</taxon>
        <taxon>Actinomycetes</taxon>
        <taxon>Propionibacteriales</taxon>
        <taxon>Propionibacteriaceae</taxon>
        <taxon>Arachnia</taxon>
    </lineage>
</organism>
<sequence>MDPFVEPHLNWRPVEGDDWVAVTELQAQVAIIDEPLVTPVLDLLESLPEGSERGIAVGGWDDYGSLLAFAWNHVDPDATDPLVHLLGTIHPTHRHLGIGANLLQWQIDRAVEWRDVTRPGEPLRLQCFVEGNPAQEQLLVQRGFRLIRCLADMTRPLHPLPSVQVPQGVELVEFSERFSQEVLALHRVCFEAPFCAQRWAESLSAPSFRADWSVVALRDKRLIGYCLNGLVSHTEGVEDQGWCDRLGVAPEERGHGIAEAMLARSMRAMAADGIQSCGISVDVPSRGISEWLTRVLGYVECDSVASLELVID</sequence>
<evidence type="ECO:0000313" key="4">
    <source>
        <dbReference type="EMBL" id="RRD49829.1"/>
    </source>
</evidence>
<feature type="domain" description="N-acetyltransferase" evidence="3">
    <location>
        <begin position="9"/>
        <end position="161"/>
    </location>
</feature>
<evidence type="ECO:0000256" key="1">
    <source>
        <dbReference type="ARBA" id="ARBA00022679"/>
    </source>
</evidence>
<name>A0A3P1WT86_9ACTN</name>
<dbReference type="OrthoDB" id="9799092at2"/>
<evidence type="ECO:0000313" key="5">
    <source>
        <dbReference type="Proteomes" id="UP000280935"/>
    </source>
</evidence>
<dbReference type="SUPFAM" id="SSF55729">
    <property type="entry name" value="Acyl-CoA N-acyltransferases (Nat)"/>
    <property type="match status" value="1"/>
</dbReference>
<dbReference type="EMBL" id="RQYT01000011">
    <property type="protein sequence ID" value="RRD49829.1"/>
    <property type="molecule type" value="Genomic_DNA"/>
</dbReference>
<dbReference type="InterPro" id="IPR050832">
    <property type="entry name" value="Bact_Acetyltransf"/>
</dbReference>
<dbReference type="RefSeq" id="WP_125227679.1">
    <property type="nucleotide sequence ID" value="NZ_RQYT01000011.1"/>
</dbReference>
<comment type="caution">
    <text evidence="4">The sequence shown here is derived from an EMBL/GenBank/DDBJ whole genome shotgun (WGS) entry which is preliminary data.</text>
</comment>
<accession>A0A3P1WT86</accession>
<dbReference type="AlphaFoldDB" id="A0A3P1WT86"/>
<keyword evidence="1 4" id="KW-0808">Transferase</keyword>
<dbReference type="CDD" id="cd04301">
    <property type="entry name" value="NAT_SF"/>
    <property type="match status" value="1"/>
</dbReference>
<gene>
    <name evidence="4" type="ORF">EII35_06640</name>
</gene>